<dbReference type="EC" id="3.1.1.-" evidence="9"/>
<feature type="active site" description="Acyl-ester intermediate" evidence="8">
    <location>
        <position position="224"/>
    </location>
</feature>
<name>A0AAV2B6R4_9ARAC</name>
<evidence type="ECO:0000256" key="6">
    <source>
        <dbReference type="ARBA" id="ARBA00023180"/>
    </source>
</evidence>
<keyword evidence="9" id="KW-0732">Signal</keyword>
<proteinExistence type="inferred from homology"/>
<dbReference type="InterPro" id="IPR000997">
    <property type="entry name" value="Cholinesterase"/>
</dbReference>
<comment type="similarity">
    <text evidence="1 9">Belongs to the type-B carboxylesterase/lipase family.</text>
</comment>
<evidence type="ECO:0000256" key="5">
    <source>
        <dbReference type="ARBA" id="ARBA00023157"/>
    </source>
</evidence>
<evidence type="ECO:0000259" key="10">
    <source>
        <dbReference type="Pfam" id="PF00135"/>
    </source>
</evidence>
<dbReference type="PROSITE" id="PS00122">
    <property type="entry name" value="CARBOXYLESTERASE_B_1"/>
    <property type="match status" value="1"/>
</dbReference>
<dbReference type="InterPro" id="IPR002018">
    <property type="entry name" value="CarbesteraseB"/>
</dbReference>
<dbReference type="InterPro" id="IPR050654">
    <property type="entry name" value="AChE-related_enzymes"/>
</dbReference>
<accession>A0AAV2B6R4</accession>
<evidence type="ECO:0000256" key="3">
    <source>
        <dbReference type="ARBA" id="ARBA00022801"/>
    </source>
</evidence>
<reference evidence="11 12" key="1">
    <citation type="submission" date="2024-04" db="EMBL/GenBank/DDBJ databases">
        <authorList>
            <person name="Rising A."/>
            <person name="Reimegard J."/>
            <person name="Sonavane S."/>
            <person name="Akerstrom W."/>
            <person name="Nylinder S."/>
            <person name="Hedman E."/>
            <person name="Kallberg Y."/>
        </authorList>
    </citation>
    <scope>NUCLEOTIDE SEQUENCE [LARGE SCALE GENOMIC DNA]</scope>
</reference>
<keyword evidence="12" id="KW-1185">Reference proteome</keyword>
<dbReference type="InterPro" id="IPR029058">
    <property type="entry name" value="AB_hydrolase_fold"/>
</dbReference>
<dbReference type="AlphaFoldDB" id="A0AAV2B6R4"/>
<dbReference type="InterPro" id="IPR019819">
    <property type="entry name" value="Carboxylesterase_B_CS"/>
</dbReference>
<dbReference type="GO" id="GO:0003990">
    <property type="term" value="F:acetylcholinesterase activity"/>
    <property type="evidence" value="ECO:0007669"/>
    <property type="project" value="UniProtKB-EC"/>
</dbReference>
<dbReference type="InterPro" id="IPR019826">
    <property type="entry name" value="Carboxylesterase_B_AS"/>
</dbReference>
<dbReference type="SUPFAM" id="SSF53474">
    <property type="entry name" value="alpha/beta-Hydrolases"/>
    <property type="match status" value="1"/>
</dbReference>
<keyword evidence="2" id="KW-0719">Serine esterase</keyword>
<sequence length="532" mass="60105">MKIFTNFWWLVILLLCTLRVLGQGDDPRVTTSLGELVGSFVQVNDIEKDTQIQVKQFLGVPFANPPLEDLRFLKPEAIEAWSEPIECKIRPKACVQYTEAPYPWRMNPDDPNISEDCLYLNIWVPKDASPQNKKSVFFWIHGGGFFMGSIRQEIYEGQVMAALGDVIVVTTNYRLGSLGFWSNGRNTAPGNVGVWDVITALKWVHTHIESFGGEKDNITIAGESAGSAIVSLLPITEHAKGYFRRLLMQSGSVMWKLMDDEKAAFKRSFAVAKRLGCANDSFTLEDHPDEIETCMRGIDALTIIKAEESLNPGASSSFFPGYGDELFPRNPREVLLEGNFQFQELFIGNSGIEGAFKITTSNPGTFGFFGEKQKYDLFTKERVEEILKKSFSTFEDKECLVKHYLGKETPYTNEFAIAKALGDYGITCPTVYFAALSAQSGVKVYYYDFQHKPTKSQWADWMGPTHFDEVEFVFGGPIKKPQDDWPVYGENFETVSYISGNVTHIKSGLHLFSCMFWRPYFDPDGRIKLPEN</sequence>
<dbReference type="PANTHER" id="PTHR43918">
    <property type="entry name" value="ACETYLCHOLINESTERASE"/>
    <property type="match status" value="1"/>
</dbReference>
<evidence type="ECO:0000256" key="4">
    <source>
        <dbReference type="ARBA" id="ARBA00022867"/>
    </source>
</evidence>
<feature type="signal peptide" evidence="9">
    <location>
        <begin position="1"/>
        <end position="22"/>
    </location>
</feature>
<keyword evidence="6" id="KW-0325">Glycoprotein</keyword>
<dbReference type="EMBL" id="CAXIEN010000286">
    <property type="protein sequence ID" value="CAL1291542.1"/>
    <property type="molecule type" value="Genomic_DNA"/>
</dbReference>
<dbReference type="GO" id="GO:0005615">
    <property type="term" value="C:extracellular space"/>
    <property type="evidence" value="ECO:0007669"/>
    <property type="project" value="TreeGrafter"/>
</dbReference>
<evidence type="ECO:0000256" key="7">
    <source>
        <dbReference type="ARBA" id="ARBA00048484"/>
    </source>
</evidence>
<dbReference type="GO" id="GO:0006581">
    <property type="term" value="P:acetylcholine catabolic process"/>
    <property type="evidence" value="ECO:0007669"/>
    <property type="project" value="TreeGrafter"/>
</dbReference>
<dbReference type="PRINTS" id="PR00878">
    <property type="entry name" value="CHOLNESTRASE"/>
</dbReference>
<feature type="chain" id="PRO_5043111846" description="Carboxylic ester hydrolase" evidence="9">
    <location>
        <begin position="23"/>
        <end position="532"/>
    </location>
</feature>
<evidence type="ECO:0000313" key="11">
    <source>
        <dbReference type="EMBL" id="CAL1291542.1"/>
    </source>
</evidence>
<evidence type="ECO:0000313" key="12">
    <source>
        <dbReference type="Proteomes" id="UP001497382"/>
    </source>
</evidence>
<dbReference type="GO" id="GO:0019695">
    <property type="term" value="P:choline metabolic process"/>
    <property type="evidence" value="ECO:0007669"/>
    <property type="project" value="TreeGrafter"/>
</dbReference>
<organism evidence="11 12">
    <name type="scientific">Larinioides sclopetarius</name>
    <dbReference type="NCBI Taxonomy" id="280406"/>
    <lineage>
        <taxon>Eukaryota</taxon>
        <taxon>Metazoa</taxon>
        <taxon>Ecdysozoa</taxon>
        <taxon>Arthropoda</taxon>
        <taxon>Chelicerata</taxon>
        <taxon>Arachnida</taxon>
        <taxon>Araneae</taxon>
        <taxon>Araneomorphae</taxon>
        <taxon>Entelegynae</taxon>
        <taxon>Araneoidea</taxon>
        <taxon>Araneidae</taxon>
        <taxon>Larinioides</taxon>
    </lineage>
</organism>
<comment type="caution">
    <text evidence="11">The sequence shown here is derived from an EMBL/GenBank/DDBJ whole genome shotgun (WGS) entry which is preliminary data.</text>
</comment>
<keyword evidence="3 9" id="KW-0378">Hydrolase</keyword>
<dbReference type="GO" id="GO:0005886">
    <property type="term" value="C:plasma membrane"/>
    <property type="evidence" value="ECO:0007669"/>
    <property type="project" value="TreeGrafter"/>
</dbReference>
<evidence type="ECO:0000256" key="9">
    <source>
        <dbReference type="RuleBase" id="RU361235"/>
    </source>
</evidence>
<keyword evidence="4" id="KW-0531">Neurotransmitter degradation</keyword>
<feature type="active site" description="Charge relay system" evidence="8">
    <location>
        <position position="466"/>
    </location>
</feature>
<gene>
    <name evidence="11" type="ORF">LARSCL_LOCUS17144</name>
</gene>
<evidence type="ECO:0000256" key="2">
    <source>
        <dbReference type="ARBA" id="ARBA00022487"/>
    </source>
</evidence>
<dbReference type="Pfam" id="PF00135">
    <property type="entry name" value="COesterase"/>
    <property type="match status" value="1"/>
</dbReference>
<dbReference type="Gene3D" id="3.40.50.1820">
    <property type="entry name" value="alpha/beta hydrolase"/>
    <property type="match status" value="1"/>
</dbReference>
<evidence type="ECO:0000256" key="8">
    <source>
        <dbReference type="PIRSR" id="PIRSR600997-1"/>
    </source>
</evidence>
<dbReference type="PANTHER" id="PTHR43918:SF4">
    <property type="entry name" value="CARBOXYLIC ESTER HYDROLASE"/>
    <property type="match status" value="1"/>
</dbReference>
<comment type="catalytic activity">
    <reaction evidence="7">
        <text>acetylcholine + H2O = choline + acetate + H(+)</text>
        <dbReference type="Rhea" id="RHEA:17561"/>
        <dbReference type="ChEBI" id="CHEBI:15354"/>
        <dbReference type="ChEBI" id="CHEBI:15355"/>
        <dbReference type="ChEBI" id="CHEBI:15377"/>
        <dbReference type="ChEBI" id="CHEBI:15378"/>
        <dbReference type="ChEBI" id="CHEBI:30089"/>
        <dbReference type="EC" id="3.1.1.7"/>
    </reaction>
</comment>
<keyword evidence="5" id="KW-1015">Disulfide bond</keyword>
<protein>
    <recommendedName>
        <fullName evidence="9">Carboxylic ester hydrolase</fullName>
        <ecNumber evidence="9">3.1.1.-</ecNumber>
    </recommendedName>
</protein>
<feature type="domain" description="Carboxylesterase type B" evidence="10">
    <location>
        <begin position="26"/>
        <end position="483"/>
    </location>
</feature>
<evidence type="ECO:0000256" key="1">
    <source>
        <dbReference type="ARBA" id="ARBA00005964"/>
    </source>
</evidence>
<dbReference type="Proteomes" id="UP001497382">
    <property type="component" value="Unassembled WGS sequence"/>
</dbReference>
<feature type="active site" description="Charge relay system" evidence="8">
    <location>
        <position position="353"/>
    </location>
</feature>
<dbReference type="PROSITE" id="PS00941">
    <property type="entry name" value="CARBOXYLESTERASE_B_2"/>
    <property type="match status" value="1"/>
</dbReference>